<sequence>MTKLSSQKILSFLILFILFYRLTDPNLKSRSEIGKTSSGGDHKEKEYYVQQSKMEYLNQFQEEQKQKTNDKIQFFCLYNKDDPKCQDLKEETKIKLIIDKTNDFRKLPDDTQIKMKIQFTKDYEEIKHFPFTNSRNLNNYDRKVLKIDPKFLDQIHLNEKKNKDGTLLISVLLIVFVLFLILAKIKYHTSKEKKHNAAIEQQNALLGPASENLKNELQLIEIQNPDQLAPVPNHHQQQFQHPNNQNNLRPFNQNFGNFKPRESSHKFFKMSLLFFVFCYLALYFSEFSNLNERKFLIQQQYDLQCLGGFDQKITYYERIKYRIKPRTLMQDKEKFINECWEMNQIIQSNRPSLGRPIEVFVEEAGNTFEIVMSKIGSGIGEFTKSIFTSIGFKNLLQLVFLLLFANILLNLLPFFK</sequence>
<keyword evidence="1" id="KW-1133">Transmembrane helix</keyword>
<reference evidence="3" key="1">
    <citation type="submission" date="2022-08" db="EMBL/GenBank/DDBJ databases">
        <title>Novel sulfate-reducing endosymbionts in the free-living metamonad Anaeramoeba.</title>
        <authorList>
            <person name="Jerlstrom-Hultqvist J."/>
            <person name="Cepicka I."/>
            <person name="Gallot-Lavallee L."/>
            <person name="Salas-Leiva D."/>
            <person name="Curtis B.A."/>
            <person name="Zahonova K."/>
            <person name="Pipaliya S."/>
            <person name="Dacks J."/>
            <person name="Roger A.J."/>
        </authorList>
    </citation>
    <scope>NUCLEOTIDE SEQUENCE</scope>
    <source>
        <strain evidence="3">Schooner1</strain>
    </source>
</reference>
<feature type="transmembrane region" description="Helical" evidence="1">
    <location>
        <begin position="395"/>
        <end position="415"/>
    </location>
</feature>
<feature type="chain" id="PRO_5045047159" description="Transmembrane protein" evidence="2">
    <location>
        <begin position="26"/>
        <end position="416"/>
    </location>
</feature>
<keyword evidence="1" id="KW-0472">Membrane</keyword>
<organism evidence="3 4">
    <name type="scientific">Anaeramoeba flamelloides</name>
    <dbReference type="NCBI Taxonomy" id="1746091"/>
    <lineage>
        <taxon>Eukaryota</taxon>
        <taxon>Metamonada</taxon>
        <taxon>Anaeramoebidae</taxon>
        <taxon>Anaeramoeba</taxon>
    </lineage>
</organism>
<gene>
    <name evidence="3" type="ORF">M0813_11937</name>
</gene>
<keyword evidence="1" id="KW-0812">Transmembrane</keyword>
<accession>A0ABQ8ZDE4</accession>
<protein>
    <recommendedName>
        <fullName evidence="5">Transmembrane protein</fullName>
    </recommendedName>
</protein>
<evidence type="ECO:0008006" key="5">
    <source>
        <dbReference type="Google" id="ProtNLM"/>
    </source>
</evidence>
<evidence type="ECO:0000313" key="3">
    <source>
        <dbReference type="EMBL" id="KAJ6254889.1"/>
    </source>
</evidence>
<keyword evidence="4" id="KW-1185">Reference proteome</keyword>
<feature type="signal peptide" evidence="2">
    <location>
        <begin position="1"/>
        <end position="25"/>
    </location>
</feature>
<evidence type="ECO:0000256" key="1">
    <source>
        <dbReference type="SAM" id="Phobius"/>
    </source>
</evidence>
<name>A0ABQ8ZDE4_9EUKA</name>
<feature type="transmembrane region" description="Helical" evidence="1">
    <location>
        <begin position="167"/>
        <end position="185"/>
    </location>
</feature>
<comment type="caution">
    <text evidence="3">The sequence shown here is derived from an EMBL/GenBank/DDBJ whole genome shotgun (WGS) entry which is preliminary data.</text>
</comment>
<feature type="transmembrane region" description="Helical" evidence="1">
    <location>
        <begin position="267"/>
        <end position="285"/>
    </location>
</feature>
<dbReference type="EMBL" id="JAOAOG010000016">
    <property type="protein sequence ID" value="KAJ6254889.1"/>
    <property type="molecule type" value="Genomic_DNA"/>
</dbReference>
<proteinExistence type="predicted"/>
<dbReference type="Proteomes" id="UP001150062">
    <property type="component" value="Unassembled WGS sequence"/>
</dbReference>
<keyword evidence="2" id="KW-0732">Signal</keyword>
<evidence type="ECO:0000313" key="4">
    <source>
        <dbReference type="Proteomes" id="UP001150062"/>
    </source>
</evidence>
<evidence type="ECO:0000256" key="2">
    <source>
        <dbReference type="SAM" id="SignalP"/>
    </source>
</evidence>